<evidence type="ECO:0000313" key="2">
    <source>
        <dbReference type="Proteomes" id="UP000183642"/>
    </source>
</evidence>
<dbReference type="SUPFAM" id="SSF50969">
    <property type="entry name" value="YVTN repeat-like/Quinoprotein amine dehydrogenase"/>
    <property type="match status" value="1"/>
</dbReference>
<organism evidence="1 2">
    <name type="scientific">Geodermatophilus obscurus</name>
    <dbReference type="NCBI Taxonomy" id="1861"/>
    <lineage>
        <taxon>Bacteria</taxon>
        <taxon>Bacillati</taxon>
        <taxon>Actinomycetota</taxon>
        <taxon>Actinomycetes</taxon>
        <taxon>Geodermatophilales</taxon>
        <taxon>Geodermatophilaceae</taxon>
        <taxon>Geodermatophilus</taxon>
    </lineage>
</organism>
<reference evidence="2" key="1">
    <citation type="submission" date="2016-10" db="EMBL/GenBank/DDBJ databases">
        <authorList>
            <person name="Varghese N."/>
            <person name="Submissions S."/>
        </authorList>
    </citation>
    <scope>NUCLEOTIDE SEQUENCE [LARGE SCALE GENOMIC DNA]</scope>
    <source>
        <strain evidence="2">DSM 43161</strain>
    </source>
</reference>
<dbReference type="AlphaFoldDB" id="A0A1I5H2W4"/>
<evidence type="ECO:0000313" key="1">
    <source>
        <dbReference type="EMBL" id="SFO42547.1"/>
    </source>
</evidence>
<proteinExistence type="predicted"/>
<keyword evidence="2" id="KW-1185">Reference proteome</keyword>
<gene>
    <name evidence="1" type="ORF">SAMN05660359_03366</name>
</gene>
<accession>A0A1I5H2W4</accession>
<name>A0A1I5H2W4_9ACTN</name>
<dbReference type="RefSeq" id="WP_075014672.1">
    <property type="nucleotide sequence ID" value="NZ_FOWE01000008.1"/>
</dbReference>
<dbReference type="InterPro" id="IPR015943">
    <property type="entry name" value="WD40/YVTN_repeat-like_dom_sf"/>
</dbReference>
<dbReference type="OrthoDB" id="5181492at2"/>
<dbReference type="Gene3D" id="2.130.10.10">
    <property type="entry name" value="YVTN repeat-like/Quinoprotein amine dehydrogenase"/>
    <property type="match status" value="1"/>
</dbReference>
<dbReference type="Proteomes" id="UP000183642">
    <property type="component" value="Unassembled WGS sequence"/>
</dbReference>
<dbReference type="EMBL" id="FOWE01000008">
    <property type="protein sequence ID" value="SFO42547.1"/>
    <property type="molecule type" value="Genomic_DNA"/>
</dbReference>
<dbReference type="InterPro" id="IPR011044">
    <property type="entry name" value="Quino_amine_DH_bsu"/>
</dbReference>
<protein>
    <submittedName>
        <fullName evidence="1">Uncharacterized protein</fullName>
    </submittedName>
</protein>
<sequence>MRLTPADGGLTASAVAEAPLVDHPGELLLAPDGSVVTLGTVPPEAGDPSGDLSDGPDLVLAVLPLGGTQAEVRAVGADPELGPPETGSGVLSADGATVYAALRWTVDGETVTRLATVDVATGEITATAPLGVETPGLACAYDVTLLPDGGVAVLVTAHRDAERTVDHTLVVRLDADLRPVGAPVELVPDEPNAGYALVPLPDGTLVATVSVGVDDGGEDDDTRLVTVRDGAVQVTADLPGTALGMAVSPAGDRAFLTYHGDAERGEDVAATATVDLASGTVVDDVFLCPNGTAYENAVSADGRAVVVTAACYEDGVPHVRAFLLAG</sequence>